<keyword evidence="5" id="KW-1185">Reference proteome</keyword>
<dbReference type="AlphaFoldDB" id="A0A517Y8Y7"/>
<gene>
    <name evidence="4" type="ORF">ETAA8_16920</name>
</gene>
<sequence>MQSDPTKIKEVAEYKHHSPLVSCAFDPTARFVLAGGRDRDILCLDVAAKSTTELSGHETWVGNIVRSGTDLILTADFAGVVFAWDCTGDKPRQRWKITAHASTIYSLAASPDGKLFATGDRDGNIHVWQASDGKRMHELRIEGHPVYGLAFHPDDQRLISADRQPKKPRLKVWEFATGKEQRSIDVPQLSAYRRVEDIEWGGIRGITISPDGGTLVACGSNEYSGPACALLVDIATGELKLKVASQLKGFYYSAQFHAQGFLLTAGGDIGKGELRAWDPTQGESLATVATPGPCTSVDIHPNGQRCILTQMIGQRSYPDSGSLTLYEWSE</sequence>
<proteinExistence type="predicted"/>
<keyword evidence="2" id="KW-0677">Repeat</keyword>
<dbReference type="InterPro" id="IPR050505">
    <property type="entry name" value="WDR55/POC1"/>
</dbReference>
<dbReference type="Pfam" id="PF00400">
    <property type="entry name" value="WD40"/>
    <property type="match status" value="3"/>
</dbReference>
<dbReference type="RefSeq" id="WP_145087345.1">
    <property type="nucleotide sequence ID" value="NZ_CP036274.1"/>
</dbReference>
<keyword evidence="1 3" id="KW-0853">WD repeat</keyword>
<protein>
    <submittedName>
        <fullName evidence="4">WD domain, G-beta repeat</fullName>
    </submittedName>
</protein>
<dbReference type="PROSITE" id="PS50082">
    <property type="entry name" value="WD_REPEATS_2"/>
    <property type="match status" value="1"/>
</dbReference>
<organism evidence="4 5">
    <name type="scientific">Anatilimnocola aggregata</name>
    <dbReference type="NCBI Taxonomy" id="2528021"/>
    <lineage>
        <taxon>Bacteria</taxon>
        <taxon>Pseudomonadati</taxon>
        <taxon>Planctomycetota</taxon>
        <taxon>Planctomycetia</taxon>
        <taxon>Pirellulales</taxon>
        <taxon>Pirellulaceae</taxon>
        <taxon>Anatilimnocola</taxon>
    </lineage>
</organism>
<feature type="repeat" description="WD" evidence="3">
    <location>
        <begin position="97"/>
        <end position="138"/>
    </location>
</feature>
<dbReference type="InterPro" id="IPR036322">
    <property type="entry name" value="WD40_repeat_dom_sf"/>
</dbReference>
<dbReference type="PANTHER" id="PTHR44019">
    <property type="entry name" value="WD REPEAT-CONTAINING PROTEIN 55"/>
    <property type="match status" value="1"/>
</dbReference>
<accession>A0A517Y8Y7</accession>
<dbReference type="PANTHER" id="PTHR44019:SF8">
    <property type="entry name" value="POC1 CENTRIOLAR PROTEIN HOMOLOG"/>
    <property type="match status" value="1"/>
</dbReference>
<reference evidence="4 5" key="1">
    <citation type="submission" date="2019-02" db="EMBL/GenBank/DDBJ databases">
        <title>Deep-cultivation of Planctomycetes and their phenomic and genomic characterization uncovers novel biology.</title>
        <authorList>
            <person name="Wiegand S."/>
            <person name="Jogler M."/>
            <person name="Boedeker C."/>
            <person name="Pinto D."/>
            <person name="Vollmers J."/>
            <person name="Rivas-Marin E."/>
            <person name="Kohn T."/>
            <person name="Peeters S.H."/>
            <person name="Heuer A."/>
            <person name="Rast P."/>
            <person name="Oberbeckmann S."/>
            <person name="Bunk B."/>
            <person name="Jeske O."/>
            <person name="Meyerdierks A."/>
            <person name="Storesund J.E."/>
            <person name="Kallscheuer N."/>
            <person name="Luecker S."/>
            <person name="Lage O.M."/>
            <person name="Pohl T."/>
            <person name="Merkel B.J."/>
            <person name="Hornburger P."/>
            <person name="Mueller R.-W."/>
            <person name="Bruemmer F."/>
            <person name="Labrenz M."/>
            <person name="Spormann A.M."/>
            <person name="Op den Camp H."/>
            <person name="Overmann J."/>
            <person name="Amann R."/>
            <person name="Jetten M.S.M."/>
            <person name="Mascher T."/>
            <person name="Medema M.H."/>
            <person name="Devos D.P."/>
            <person name="Kaster A.-K."/>
            <person name="Ovreas L."/>
            <person name="Rohde M."/>
            <person name="Galperin M.Y."/>
            <person name="Jogler C."/>
        </authorList>
    </citation>
    <scope>NUCLEOTIDE SEQUENCE [LARGE SCALE GENOMIC DNA]</scope>
    <source>
        <strain evidence="4 5">ETA_A8</strain>
    </source>
</reference>
<dbReference type="EMBL" id="CP036274">
    <property type="protein sequence ID" value="QDU26612.1"/>
    <property type="molecule type" value="Genomic_DNA"/>
</dbReference>
<dbReference type="InterPro" id="IPR001680">
    <property type="entry name" value="WD40_rpt"/>
</dbReference>
<dbReference type="KEGG" id="aagg:ETAA8_16920"/>
<evidence type="ECO:0000313" key="4">
    <source>
        <dbReference type="EMBL" id="QDU26612.1"/>
    </source>
</evidence>
<dbReference type="Proteomes" id="UP000315017">
    <property type="component" value="Chromosome"/>
</dbReference>
<dbReference type="Gene3D" id="2.130.10.10">
    <property type="entry name" value="YVTN repeat-like/Quinoprotein amine dehydrogenase"/>
    <property type="match status" value="2"/>
</dbReference>
<evidence type="ECO:0000256" key="2">
    <source>
        <dbReference type="ARBA" id="ARBA00022737"/>
    </source>
</evidence>
<dbReference type="OrthoDB" id="222212at2"/>
<evidence type="ECO:0000256" key="3">
    <source>
        <dbReference type="PROSITE-ProRule" id="PRU00221"/>
    </source>
</evidence>
<name>A0A517Y8Y7_9BACT</name>
<dbReference type="SMART" id="SM00320">
    <property type="entry name" value="WD40"/>
    <property type="match status" value="4"/>
</dbReference>
<evidence type="ECO:0000313" key="5">
    <source>
        <dbReference type="Proteomes" id="UP000315017"/>
    </source>
</evidence>
<dbReference type="PROSITE" id="PS50294">
    <property type="entry name" value="WD_REPEATS_REGION"/>
    <property type="match status" value="1"/>
</dbReference>
<dbReference type="InterPro" id="IPR015943">
    <property type="entry name" value="WD40/YVTN_repeat-like_dom_sf"/>
</dbReference>
<evidence type="ECO:0000256" key="1">
    <source>
        <dbReference type="ARBA" id="ARBA00022574"/>
    </source>
</evidence>
<dbReference type="SUPFAM" id="SSF50978">
    <property type="entry name" value="WD40 repeat-like"/>
    <property type="match status" value="1"/>
</dbReference>